<protein>
    <submittedName>
        <fullName evidence="1">Uncharacterized protein</fullName>
    </submittedName>
</protein>
<accession>A0A1L5P021</accession>
<reference evidence="1 2" key="1">
    <citation type="submission" date="2016-09" db="EMBL/GenBank/DDBJ databases">
        <title>The complete genome sequences of Rhizobium gallicum, symbiovars gallicum and phaseoli, symbionts associated to common bean (Phaseolus vulgaris).</title>
        <authorList>
            <person name="Bustos P."/>
            <person name="Santamaria R.I."/>
            <person name="Perez-Carrascal O.M."/>
            <person name="Juarez S."/>
            <person name="Lozano L."/>
            <person name="Martinez-Flores I."/>
            <person name="Martinez-Romero E."/>
            <person name="Cevallos M."/>
            <person name="Romero D."/>
            <person name="Davila G."/>
            <person name="Gonzalez V."/>
        </authorList>
    </citation>
    <scope>NUCLEOTIDE SEQUENCE [LARGE SCALE GENOMIC DNA]</scope>
    <source>
        <strain evidence="1 2">8C-3</strain>
    </source>
</reference>
<evidence type="ECO:0000313" key="2">
    <source>
        <dbReference type="Proteomes" id="UP000185109"/>
    </source>
</evidence>
<evidence type="ECO:0000313" key="1">
    <source>
        <dbReference type="EMBL" id="APO73514.1"/>
    </source>
</evidence>
<name>A0A1L5P021_RHIET</name>
<gene>
    <name evidence="1" type="ORF">AM571_CH00668</name>
</gene>
<organism evidence="1 2">
    <name type="scientific">Rhizobium etli 8C-3</name>
    <dbReference type="NCBI Taxonomy" id="538025"/>
    <lineage>
        <taxon>Bacteria</taxon>
        <taxon>Pseudomonadati</taxon>
        <taxon>Pseudomonadota</taxon>
        <taxon>Alphaproteobacteria</taxon>
        <taxon>Hyphomicrobiales</taxon>
        <taxon>Rhizobiaceae</taxon>
        <taxon>Rhizobium/Agrobacterium group</taxon>
        <taxon>Rhizobium</taxon>
    </lineage>
</organism>
<sequence length="57" mass="6783">MRYLGKNYDYPVYHLRLRESMSFPLSGYWGPHPFILINCLDIFLTSRIKDVYPKISG</sequence>
<dbReference type="EMBL" id="CP017241">
    <property type="protein sequence ID" value="APO73514.1"/>
    <property type="molecule type" value="Genomic_DNA"/>
</dbReference>
<dbReference type="Proteomes" id="UP000185109">
    <property type="component" value="Chromosome"/>
</dbReference>
<proteinExistence type="predicted"/>
<dbReference type="AlphaFoldDB" id="A0A1L5P021"/>